<dbReference type="PROSITE" id="PS50109">
    <property type="entry name" value="HIS_KIN"/>
    <property type="match status" value="1"/>
</dbReference>
<keyword evidence="3" id="KW-0808">Transferase</keyword>
<dbReference type="InterPro" id="IPR000014">
    <property type="entry name" value="PAS"/>
</dbReference>
<dbReference type="InterPro" id="IPR004358">
    <property type="entry name" value="Sig_transdc_His_kin-like_C"/>
</dbReference>
<keyword evidence="5 10" id="KW-0418">Kinase</keyword>
<dbReference type="RefSeq" id="WP_179538149.1">
    <property type="nucleotide sequence ID" value="NZ_JACBYV010000001.1"/>
</dbReference>
<dbReference type="Proteomes" id="UP000578688">
    <property type="component" value="Unassembled WGS sequence"/>
</dbReference>
<dbReference type="GO" id="GO:0000160">
    <property type="term" value="P:phosphorelay signal transduction system"/>
    <property type="evidence" value="ECO:0007669"/>
    <property type="project" value="UniProtKB-KW"/>
</dbReference>
<dbReference type="PROSITE" id="PS50113">
    <property type="entry name" value="PAC"/>
    <property type="match status" value="1"/>
</dbReference>
<evidence type="ECO:0000313" key="11">
    <source>
        <dbReference type="Proteomes" id="UP000578688"/>
    </source>
</evidence>
<evidence type="ECO:0000256" key="5">
    <source>
        <dbReference type="ARBA" id="ARBA00022777"/>
    </source>
</evidence>
<gene>
    <name evidence="10" type="ORF">FHR27_001376</name>
</gene>
<dbReference type="GO" id="GO:0004673">
    <property type="term" value="F:protein histidine kinase activity"/>
    <property type="evidence" value="ECO:0007669"/>
    <property type="project" value="UniProtKB-EC"/>
</dbReference>
<name>A0A7Y9XM22_9GAMM</name>
<accession>A0A7Y9XM22</accession>
<feature type="domain" description="Histidine kinase" evidence="8">
    <location>
        <begin position="171"/>
        <end position="397"/>
    </location>
</feature>
<evidence type="ECO:0000256" key="3">
    <source>
        <dbReference type="ARBA" id="ARBA00022679"/>
    </source>
</evidence>
<evidence type="ECO:0000256" key="7">
    <source>
        <dbReference type="ARBA" id="ARBA00023012"/>
    </source>
</evidence>
<dbReference type="PRINTS" id="PR00344">
    <property type="entry name" value="BCTRLSENSOR"/>
</dbReference>
<dbReference type="Pfam" id="PF02518">
    <property type="entry name" value="HATPase_c"/>
    <property type="match status" value="1"/>
</dbReference>
<evidence type="ECO:0000259" key="9">
    <source>
        <dbReference type="PROSITE" id="PS50113"/>
    </source>
</evidence>
<reference evidence="10 11" key="1">
    <citation type="submission" date="2020-07" db="EMBL/GenBank/DDBJ databases">
        <title>Genomic analyses of the natural microbiome of Caenorhabditis elegans.</title>
        <authorList>
            <person name="Samuel B."/>
        </authorList>
    </citation>
    <scope>NUCLEOTIDE SEQUENCE [LARGE SCALE GENOMIC DNA]</scope>
    <source>
        <strain evidence="10 11">BIGb0408</strain>
    </source>
</reference>
<dbReference type="PANTHER" id="PTHR43065">
    <property type="entry name" value="SENSOR HISTIDINE KINASE"/>
    <property type="match status" value="1"/>
</dbReference>
<dbReference type="Gene3D" id="3.30.450.20">
    <property type="entry name" value="PAS domain"/>
    <property type="match status" value="1"/>
</dbReference>
<keyword evidence="11" id="KW-1185">Reference proteome</keyword>
<dbReference type="Gene3D" id="3.30.565.10">
    <property type="entry name" value="Histidine kinase-like ATPase, C-terminal domain"/>
    <property type="match status" value="1"/>
</dbReference>
<evidence type="ECO:0000259" key="8">
    <source>
        <dbReference type="PROSITE" id="PS50109"/>
    </source>
</evidence>
<dbReference type="InterPro" id="IPR035965">
    <property type="entry name" value="PAS-like_dom_sf"/>
</dbReference>
<protein>
    <recommendedName>
        <fullName evidence="2">histidine kinase</fullName>
        <ecNumber evidence="2">2.7.13.3</ecNumber>
    </recommendedName>
</protein>
<dbReference type="Pfam" id="PF08448">
    <property type="entry name" value="PAS_4"/>
    <property type="match status" value="1"/>
</dbReference>
<dbReference type="CDD" id="cd00130">
    <property type="entry name" value="PAS"/>
    <property type="match status" value="1"/>
</dbReference>
<evidence type="ECO:0000256" key="1">
    <source>
        <dbReference type="ARBA" id="ARBA00000085"/>
    </source>
</evidence>
<keyword evidence="7" id="KW-0902">Two-component regulatory system</keyword>
<keyword evidence="6" id="KW-0067">ATP-binding</keyword>
<dbReference type="SMART" id="SM00387">
    <property type="entry name" value="HATPase_c"/>
    <property type="match status" value="1"/>
</dbReference>
<dbReference type="InterPro" id="IPR036890">
    <property type="entry name" value="HATPase_C_sf"/>
</dbReference>
<comment type="caution">
    <text evidence="10">The sequence shown here is derived from an EMBL/GenBank/DDBJ whole genome shotgun (WGS) entry which is preliminary data.</text>
</comment>
<dbReference type="SUPFAM" id="SSF55785">
    <property type="entry name" value="PYP-like sensor domain (PAS domain)"/>
    <property type="match status" value="1"/>
</dbReference>
<evidence type="ECO:0000256" key="2">
    <source>
        <dbReference type="ARBA" id="ARBA00012438"/>
    </source>
</evidence>
<dbReference type="InterPro" id="IPR000700">
    <property type="entry name" value="PAS-assoc_C"/>
</dbReference>
<dbReference type="EMBL" id="JACBYV010000001">
    <property type="protein sequence ID" value="NYH72766.1"/>
    <property type="molecule type" value="Genomic_DNA"/>
</dbReference>
<dbReference type="EC" id="2.7.13.3" evidence="2"/>
<evidence type="ECO:0000256" key="4">
    <source>
        <dbReference type="ARBA" id="ARBA00022741"/>
    </source>
</evidence>
<dbReference type="InterPro" id="IPR013656">
    <property type="entry name" value="PAS_4"/>
</dbReference>
<dbReference type="InterPro" id="IPR005467">
    <property type="entry name" value="His_kinase_dom"/>
</dbReference>
<dbReference type="InterPro" id="IPR003594">
    <property type="entry name" value="HATPase_dom"/>
</dbReference>
<dbReference type="AlphaFoldDB" id="A0A7Y9XM22"/>
<evidence type="ECO:0000313" key="10">
    <source>
        <dbReference type="EMBL" id="NYH72766.1"/>
    </source>
</evidence>
<dbReference type="Gene3D" id="1.10.287.130">
    <property type="match status" value="1"/>
</dbReference>
<dbReference type="PANTHER" id="PTHR43065:SF46">
    <property type="entry name" value="C4-DICARBOXYLATE TRANSPORT SENSOR PROTEIN DCTB"/>
    <property type="match status" value="1"/>
</dbReference>
<organism evidence="10 11">
    <name type="scientific">Phytopseudomonas flavescens</name>
    <dbReference type="NCBI Taxonomy" id="29435"/>
    <lineage>
        <taxon>Bacteria</taxon>
        <taxon>Pseudomonadati</taxon>
        <taxon>Pseudomonadota</taxon>
        <taxon>Gammaproteobacteria</taxon>
        <taxon>Pseudomonadales</taxon>
        <taxon>Pseudomonadaceae</taxon>
        <taxon>Phytopseudomonas</taxon>
    </lineage>
</organism>
<evidence type="ECO:0000256" key="6">
    <source>
        <dbReference type="ARBA" id="ARBA00022840"/>
    </source>
</evidence>
<proteinExistence type="predicted"/>
<keyword evidence="4" id="KW-0547">Nucleotide-binding</keyword>
<comment type="catalytic activity">
    <reaction evidence="1">
        <text>ATP + protein L-histidine = ADP + protein N-phospho-L-histidine.</text>
        <dbReference type="EC" id="2.7.13.3"/>
    </reaction>
</comment>
<dbReference type="GO" id="GO:0005524">
    <property type="term" value="F:ATP binding"/>
    <property type="evidence" value="ECO:0007669"/>
    <property type="project" value="UniProtKB-KW"/>
</dbReference>
<dbReference type="SUPFAM" id="SSF55874">
    <property type="entry name" value="ATPase domain of HSP90 chaperone/DNA topoisomerase II/histidine kinase"/>
    <property type="match status" value="1"/>
</dbReference>
<feature type="domain" description="PAC" evidence="9">
    <location>
        <begin position="99"/>
        <end position="151"/>
    </location>
</feature>
<sequence length="410" mass="44595">MADTPQATGLRLPADAPLVRKLGHELIEFLPVGVYLCNAAGNLVTYNPKAAEIWGESPDLSKGPVMYSGAYRLRNEDGVHIPHDQSPLAAVLRTQKAVTNLRLVVERRDGSQIPILANIVPLFGNDGAMLGFMNSVQDLRQHAAQAQAQDNLQSALFQAQKMELAGKVDSSVGKDFTNQLTSLSMSLSLMEKEILSGGSEQLRAYYTLCKEATDRITVMAEELLLVARTRRRKLQRVDPNQILLGMSALIGNEVGEQIAVDLKLASDTSFLKANRQHLESAILNLVVNAREAMPQGGVLTLSTANAHLDRSNFPHHNANFRPGRYVVIDIADNGTGIAPHVLEHIFTPFYTTKAADKSPGLGLTMVKGLVTDMNGQMVVESRLNEGTSVKLYFPCYGTEHSLAVKGSEEG</sequence>